<evidence type="ECO:0000313" key="4">
    <source>
        <dbReference type="Proteomes" id="UP001307889"/>
    </source>
</evidence>
<reference evidence="3 4" key="1">
    <citation type="submission" date="2023-09" db="EMBL/GenBank/DDBJ databases">
        <title>Nesidiocoris tenuis whole genome shotgun sequence.</title>
        <authorList>
            <person name="Shibata T."/>
            <person name="Shimoda M."/>
            <person name="Kobayashi T."/>
            <person name="Uehara T."/>
        </authorList>
    </citation>
    <scope>NUCLEOTIDE SEQUENCE [LARGE SCALE GENOMIC DNA]</scope>
    <source>
        <strain evidence="3 4">Japan</strain>
    </source>
</reference>
<evidence type="ECO:0000259" key="1">
    <source>
        <dbReference type="Pfam" id="PF00501"/>
    </source>
</evidence>
<protein>
    <submittedName>
        <fullName evidence="3">PQQ</fullName>
    </submittedName>
</protein>
<dbReference type="Gene3D" id="2.130.10.10">
    <property type="entry name" value="YVTN repeat-like/Quinoprotein amine dehydrogenase"/>
    <property type="match status" value="1"/>
</dbReference>
<dbReference type="SMART" id="SM00564">
    <property type="entry name" value="PQQ"/>
    <property type="match status" value="4"/>
</dbReference>
<dbReference type="Gene3D" id="3.40.50.980">
    <property type="match status" value="2"/>
</dbReference>
<dbReference type="Gene3D" id="2.40.10.480">
    <property type="match status" value="1"/>
</dbReference>
<dbReference type="Pfam" id="PF00501">
    <property type="entry name" value="AMP-binding"/>
    <property type="match status" value="1"/>
</dbReference>
<organism evidence="3 4">
    <name type="scientific">Nesidiocoris tenuis</name>
    <dbReference type="NCBI Taxonomy" id="355587"/>
    <lineage>
        <taxon>Eukaryota</taxon>
        <taxon>Metazoa</taxon>
        <taxon>Ecdysozoa</taxon>
        <taxon>Arthropoda</taxon>
        <taxon>Hexapoda</taxon>
        <taxon>Insecta</taxon>
        <taxon>Pterygota</taxon>
        <taxon>Neoptera</taxon>
        <taxon>Paraneoptera</taxon>
        <taxon>Hemiptera</taxon>
        <taxon>Heteroptera</taxon>
        <taxon>Panheteroptera</taxon>
        <taxon>Cimicomorpha</taxon>
        <taxon>Miridae</taxon>
        <taxon>Dicyphina</taxon>
        <taxon>Nesidiocoris</taxon>
    </lineage>
</organism>
<gene>
    <name evidence="3" type="ORF">NTJ_10451</name>
</gene>
<dbReference type="SUPFAM" id="SSF50998">
    <property type="entry name" value="Quinoprotein alcohol dehydrogenase-like"/>
    <property type="match status" value="1"/>
</dbReference>
<sequence>MICELKKSLQGCQTSKTAVKFYDGVSWTKLSYCELNSLVDIAGAKFREISGGQKTCWGLCVAPCLELPAFILGATLSSYPFMVLDRRKMMTAGYNTYFNQLGVRWVISDEILDLTYLKFETTLVVNRSEFSVMRYAGPEQDEISKENYLYAITTSGSTGCPKVVRVPAESLYPNIQDFSRELGIASDDVVILSSPLTFDPSMVEFFLAMINCAQLVIVSEFVRACAVTLARAALESDATFFQTTPSLFRLWPEKCRNELLGQNSKLKSLVLGGEPFPSLAEINNWNPQGDVRIFNTYGITEVSCWATLMLVWPNASGVQEIDIGDPLSDTLLKTELHGDLHHLLIGSSSRICAIGGESFNELENRKPIFRPTGDLFKIIDGKYCFVCRADAIVKRFGRKVDLSQIERSASQLGIDCAVVAEGEENCRLRNHQVEFRVLMFVVKKSDSNERMAKLKKSLPSHCWPDEVFHVDAFPLSSHGKVDKKRLVADYSAKPKNFARSTFSELWNFFTIGASSAEPSGSNRSGFISSGGDSYSAVLFISSLEDRGVRCSSTDLLVKLMKDVTFDECFDCLLPDNFVVESMADIPSESGLPRPESYSRSTSVTKKRACFALKGRTWTTDSVKDLLATSFADVHPLSIDVEWKHNLRKCVDASPLGVIMAEKDDSSNTFIIVGSHSGLVVGLESKTGKVLSQTQLPDRVEASACLSKNLDSYYIGCYDGKVYNICLSTGSIIWEFASEDTVKATCVLYDERIFFGSYDKKVYSISENGDLIWRTTLGPVTVPVVPYKSTILVGTLACTVVCLRVDSGANCWTCQVGAPIFADLTLLKSEQTYALICPVNGRMRLIDVRNSSEVAAIKMAGFIFSSPVLLSDSADVLIADGERLNYIRIFPTGAILWTRRFACRIVATPFKFGLYAAVISTDGLVSVVKLADGRIVATYKLPHEVFSSPIVIDSRIFVGCRDDNIYCLRIER</sequence>
<dbReference type="Gene3D" id="3.30.300.30">
    <property type="match status" value="1"/>
</dbReference>
<dbReference type="SUPFAM" id="SSF56801">
    <property type="entry name" value="Acetyl-CoA synthetase-like"/>
    <property type="match status" value="1"/>
</dbReference>
<dbReference type="Pfam" id="PF13570">
    <property type="entry name" value="Beta-prop_ACSF4"/>
    <property type="match status" value="1"/>
</dbReference>
<dbReference type="EMBL" id="AP028916">
    <property type="protein sequence ID" value="BES97637.1"/>
    <property type="molecule type" value="Genomic_DNA"/>
</dbReference>
<dbReference type="InterPro" id="IPR000873">
    <property type="entry name" value="AMP-dep_synth/lig_dom"/>
</dbReference>
<name>A0ABN7B1Y8_9HEMI</name>
<feature type="domain" description="AMP-dependent synthetase/ligase" evidence="1">
    <location>
        <begin position="15"/>
        <end position="314"/>
    </location>
</feature>
<dbReference type="InterPro" id="IPR015943">
    <property type="entry name" value="WD40/YVTN_repeat-like_dom_sf"/>
</dbReference>
<feature type="domain" description="Pyrrolo-quinoline quinone repeat" evidence="2">
    <location>
        <begin position="646"/>
        <end position="969"/>
    </location>
</feature>
<evidence type="ECO:0000313" key="3">
    <source>
        <dbReference type="EMBL" id="BES97637.1"/>
    </source>
</evidence>
<keyword evidence="4" id="KW-1185">Reference proteome</keyword>
<dbReference type="PANTHER" id="PTHR44394:SF1">
    <property type="entry name" value="BETA-ALANINE-ACTIVATING ENZYME"/>
    <property type="match status" value="1"/>
</dbReference>
<dbReference type="PANTHER" id="PTHR44394">
    <property type="entry name" value="BETA-ALANINE-ACTIVATING ENZYME"/>
    <property type="match status" value="1"/>
</dbReference>
<dbReference type="InterPro" id="IPR011047">
    <property type="entry name" value="Quinoprotein_ADH-like_sf"/>
</dbReference>
<dbReference type="Proteomes" id="UP001307889">
    <property type="component" value="Chromosome 8"/>
</dbReference>
<evidence type="ECO:0000259" key="2">
    <source>
        <dbReference type="Pfam" id="PF13570"/>
    </source>
</evidence>
<accession>A0ABN7B1Y8</accession>
<dbReference type="InterPro" id="IPR002372">
    <property type="entry name" value="PQQ_rpt_dom"/>
</dbReference>
<dbReference type="InterPro" id="IPR045851">
    <property type="entry name" value="AMP-bd_C_sf"/>
</dbReference>
<dbReference type="InterPro" id="IPR052091">
    <property type="entry name" value="Beta-ala_Activ/Resist"/>
</dbReference>
<proteinExistence type="predicted"/>
<dbReference type="InterPro" id="IPR018391">
    <property type="entry name" value="PQQ_b-propeller_rpt"/>
</dbReference>